<evidence type="ECO:0000256" key="1">
    <source>
        <dbReference type="ARBA" id="ARBA00010617"/>
    </source>
</evidence>
<dbReference type="PRINTS" id="PR00359">
    <property type="entry name" value="BP450"/>
</dbReference>
<gene>
    <name evidence="3" type="ORF">NI17_023950</name>
</gene>
<dbReference type="EMBL" id="CP063197">
    <property type="protein sequence ID" value="UOE22270.1"/>
    <property type="molecule type" value="Genomic_DNA"/>
</dbReference>
<dbReference type="SUPFAM" id="SSF48264">
    <property type="entry name" value="Cytochrome P450"/>
    <property type="match status" value="1"/>
</dbReference>
<dbReference type="Gene3D" id="1.10.630.10">
    <property type="entry name" value="Cytochrome P450"/>
    <property type="match status" value="1"/>
</dbReference>
<name>A0AA97M6J4_9ACTN</name>
<protein>
    <submittedName>
        <fullName evidence="3">Cytochrome P450</fullName>
    </submittedName>
</protein>
<evidence type="ECO:0000256" key="2">
    <source>
        <dbReference type="SAM" id="MobiDB-lite"/>
    </source>
</evidence>
<dbReference type="GO" id="GO:0016705">
    <property type="term" value="F:oxidoreductase activity, acting on paired donors, with incorporation or reduction of molecular oxygen"/>
    <property type="evidence" value="ECO:0007669"/>
    <property type="project" value="InterPro"/>
</dbReference>
<keyword evidence="3" id="KW-0614">Plasmid</keyword>
<dbReference type="InterPro" id="IPR002397">
    <property type="entry name" value="Cyt_P450_B"/>
</dbReference>
<organism evidence="3 4">
    <name type="scientific">Thermobifida halotolerans</name>
    <dbReference type="NCBI Taxonomy" id="483545"/>
    <lineage>
        <taxon>Bacteria</taxon>
        <taxon>Bacillati</taxon>
        <taxon>Actinomycetota</taxon>
        <taxon>Actinomycetes</taxon>
        <taxon>Streptosporangiales</taxon>
        <taxon>Nocardiopsidaceae</taxon>
        <taxon>Thermobifida</taxon>
    </lineage>
</organism>
<accession>A0AA97M6J4</accession>
<geneLocation type="plasmid" evidence="3 4">
    <name>pTH1</name>
</geneLocation>
<dbReference type="GO" id="GO:0004497">
    <property type="term" value="F:monooxygenase activity"/>
    <property type="evidence" value="ECO:0007669"/>
    <property type="project" value="InterPro"/>
</dbReference>
<comment type="similarity">
    <text evidence="1">Belongs to the cytochrome P450 family.</text>
</comment>
<sequence length="445" mass="49049">MTVMPPSTLYEQPERDVVALHRSAPRDRKALFRRLQDAFGELAPVEIADGVRVWLPLTWDLNRRVLHDAQVWSRDSRNWADMANGRIPPTSGLYAQYQPRDHMLSVDDPERHKRWSTAMTAALRSYPSMNSLISDSSDLLLNQVCQTGHADLVADYAAPLPILVLGRMFGLPWSQATLLCRLIQQVWAGTDESAAAYQQAQQLLADVVATSHTRPEFGSITSVLIEHGLSDTEARDHLALLVAAGADPATALIGNTLLKFLTDADTRSALLRAEITADQVATSAVHEYPPVQLLVGRYALADLRIGRYLVRRGDCVLIGFGLAHLDLMRNTRSSTALYTNRAHLTWGAGMHHCPVAGQDIAQTLAESALVSVVDRLPKVTLAVDPDRLRWNPAIDINRLLGLPVKFSPSAPRSVAQDARPRPSAPPSAPPRRTPSVRAWLTGLWR</sequence>
<reference evidence="3" key="1">
    <citation type="submission" date="2020-10" db="EMBL/GenBank/DDBJ databases">
        <title>De novo genome project of the cellulose decomposer Thermobifida halotolerans type strain.</title>
        <authorList>
            <person name="Nagy I."/>
            <person name="Horvath B."/>
            <person name="Kukolya J."/>
            <person name="Nagy I."/>
            <person name="Orsini M."/>
        </authorList>
    </citation>
    <scope>NUCLEOTIDE SEQUENCE</scope>
    <source>
        <strain evidence="3">DSM 44931</strain>
        <plasmid evidence="3">pTH1</plasmid>
    </source>
</reference>
<dbReference type="GO" id="GO:0005506">
    <property type="term" value="F:iron ion binding"/>
    <property type="evidence" value="ECO:0007669"/>
    <property type="project" value="InterPro"/>
</dbReference>
<dbReference type="PANTHER" id="PTHR46696:SF1">
    <property type="entry name" value="CYTOCHROME P450 YJIB-RELATED"/>
    <property type="match status" value="1"/>
</dbReference>
<dbReference type="GO" id="GO:0020037">
    <property type="term" value="F:heme binding"/>
    <property type="evidence" value="ECO:0007669"/>
    <property type="project" value="InterPro"/>
</dbReference>
<feature type="compositionally biased region" description="Pro residues" evidence="2">
    <location>
        <begin position="422"/>
        <end position="432"/>
    </location>
</feature>
<feature type="region of interest" description="Disordered" evidence="2">
    <location>
        <begin position="409"/>
        <end position="445"/>
    </location>
</feature>
<dbReference type="InterPro" id="IPR036396">
    <property type="entry name" value="Cyt_P450_sf"/>
</dbReference>
<dbReference type="AlphaFoldDB" id="A0AA97M6J4"/>
<evidence type="ECO:0000313" key="3">
    <source>
        <dbReference type="EMBL" id="UOE22270.1"/>
    </source>
</evidence>
<dbReference type="PANTHER" id="PTHR46696">
    <property type="entry name" value="P450, PUTATIVE (EUROFUNG)-RELATED"/>
    <property type="match status" value="1"/>
</dbReference>
<proteinExistence type="inferred from homology"/>
<dbReference type="KEGG" id="thao:NI17_023950"/>
<evidence type="ECO:0000313" key="4">
    <source>
        <dbReference type="Proteomes" id="UP000265719"/>
    </source>
</evidence>
<dbReference type="RefSeq" id="WP_147417032.1">
    <property type="nucleotide sequence ID" value="NZ_CP063197.1"/>
</dbReference>
<dbReference type="Proteomes" id="UP000265719">
    <property type="component" value="Plasmid pTH1"/>
</dbReference>
<keyword evidence="4" id="KW-1185">Reference proteome</keyword>